<accession>A0ABN3TTK1</accession>
<gene>
    <name evidence="3" type="ORF">GCM10010315_28430</name>
</gene>
<dbReference type="EMBL" id="BAAASL010000009">
    <property type="protein sequence ID" value="GAA2716746.1"/>
    <property type="molecule type" value="Genomic_DNA"/>
</dbReference>
<keyword evidence="4" id="KW-1185">Reference proteome</keyword>
<reference evidence="3 4" key="1">
    <citation type="journal article" date="2019" name="Int. J. Syst. Evol. Microbiol.">
        <title>The Global Catalogue of Microorganisms (GCM) 10K type strain sequencing project: providing services to taxonomists for standard genome sequencing and annotation.</title>
        <authorList>
            <consortium name="The Broad Institute Genomics Platform"/>
            <consortium name="The Broad Institute Genome Sequencing Center for Infectious Disease"/>
            <person name="Wu L."/>
            <person name="Ma J."/>
        </authorList>
    </citation>
    <scope>NUCLEOTIDE SEQUENCE [LARGE SCALE GENOMIC DNA]</scope>
    <source>
        <strain evidence="3 4">JCM 4542</strain>
    </source>
</reference>
<comment type="caution">
    <text evidence="3">The sequence shown here is derived from an EMBL/GenBank/DDBJ whole genome shotgun (WGS) entry which is preliminary data.</text>
</comment>
<dbReference type="Gene3D" id="2.40.128.150">
    <property type="entry name" value="Cysteine proteinases"/>
    <property type="match status" value="1"/>
</dbReference>
<dbReference type="Gene3D" id="3.30.2140.10">
    <property type="entry name" value="Arylamine N-acetyltransferase"/>
    <property type="match status" value="1"/>
</dbReference>
<sequence>MTSHLPTGAGTWHGDELDVDAYLGRIGFTGERTATLATLRRLVRAHTTSIPFENVHAVLGRPLPLDLASLQDRIVRRRRGGYCFEHVLLLAAALERLGFEVTGISGRVTLGSSRLTPATHAMLVVRSTDDERHWLCDVGFGGGPTEPVELADGAEVDADGWRFRLERRPGTFVDAWWLHQHGPDGWTDRHTFSLAPRYPVDYVMGSHYVGTHPRSPFVKRIFAQRFTGPEHHQLDATTWTTIRPDGSRTSREIAPSELGQVLRETFDIALEPDELAHLTA</sequence>
<comment type="similarity">
    <text evidence="1 2">Belongs to the arylamine N-acetyltransferase family.</text>
</comment>
<proteinExistence type="inferred from homology"/>
<name>A0ABN3TTK1_9ACTN</name>
<dbReference type="Pfam" id="PF00797">
    <property type="entry name" value="Acetyltransf_2"/>
    <property type="match status" value="1"/>
</dbReference>
<dbReference type="RefSeq" id="WP_344435518.1">
    <property type="nucleotide sequence ID" value="NZ_BAAASL010000009.1"/>
</dbReference>
<dbReference type="PRINTS" id="PR01543">
    <property type="entry name" value="ANATRNSFRASE"/>
</dbReference>
<protein>
    <submittedName>
        <fullName evidence="3">Arylamine N-acetyltransferase</fullName>
    </submittedName>
</protein>
<dbReference type="PANTHER" id="PTHR11786:SF0">
    <property type="entry name" value="ARYLAMINE N-ACETYLTRANSFERASE 4-RELATED"/>
    <property type="match status" value="1"/>
</dbReference>
<dbReference type="PANTHER" id="PTHR11786">
    <property type="entry name" value="N-HYDROXYARYLAMINE O-ACETYLTRANSFERASE"/>
    <property type="match status" value="1"/>
</dbReference>
<dbReference type="SUPFAM" id="SSF54001">
    <property type="entry name" value="Cysteine proteinases"/>
    <property type="match status" value="1"/>
</dbReference>
<evidence type="ECO:0000256" key="1">
    <source>
        <dbReference type="ARBA" id="ARBA00006547"/>
    </source>
</evidence>
<evidence type="ECO:0000313" key="4">
    <source>
        <dbReference type="Proteomes" id="UP001500886"/>
    </source>
</evidence>
<evidence type="ECO:0000313" key="3">
    <source>
        <dbReference type="EMBL" id="GAA2716746.1"/>
    </source>
</evidence>
<dbReference type="InterPro" id="IPR001447">
    <property type="entry name" value="Arylamine_N-AcTrfase"/>
</dbReference>
<evidence type="ECO:0000256" key="2">
    <source>
        <dbReference type="RuleBase" id="RU003452"/>
    </source>
</evidence>
<dbReference type="InterPro" id="IPR038765">
    <property type="entry name" value="Papain-like_cys_pep_sf"/>
</dbReference>
<organism evidence="3 4">
    <name type="scientific">Streptomyces luteosporeus</name>
    <dbReference type="NCBI Taxonomy" id="173856"/>
    <lineage>
        <taxon>Bacteria</taxon>
        <taxon>Bacillati</taxon>
        <taxon>Actinomycetota</taxon>
        <taxon>Actinomycetes</taxon>
        <taxon>Kitasatosporales</taxon>
        <taxon>Streptomycetaceae</taxon>
        <taxon>Streptomyces</taxon>
    </lineage>
</organism>
<dbReference type="Proteomes" id="UP001500886">
    <property type="component" value="Unassembled WGS sequence"/>
</dbReference>